<evidence type="ECO:0000313" key="2">
    <source>
        <dbReference type="Proteomes" id="UP001500191"/>
    </source>
</evidence>
<dbReference type="EMBL" id="BAAADB010000029">
    <property type="protein sequence ID" value="GAA0518607.1"/>
    <property type="molecule type" value="Genomic_DNA"/>
</dbReference>
<dbReference type="Proteomes" id="UP001500191">
    <property type="component" value="Unassembled WGS sequence"/>
</dbReference>
<evidence type="ECO:0000313" key="1">
    <source>
        <dbReference type="EMBL" id="GAA0518607.1"/>
    </source>
</evidence>
<proteinExistence type="predicted"/>
<keyword evidence="2" id="KW-1185">Reference proteome</keyword>
<accession>A0ABN1CGB3</accession>
<gene>
    <name evidence="1" type="ORF">GCM10008937_27710</name>
</gene>
<organism evidence="1 2">
    <name type="scientific">Deinococcus depolymerans</name>
    <dbReference type="NCBI Taxonomy" id="392408"/>
    <lineage>
        <taxon>Bacteria</taxon>
        <taxon>Thermotogati</taxon>
        <taxon>Deinococcota</taxon>
        <taxon>Deinococci</taxon>
        <taxon>Deinococcales</taxon>
        <taxon>Deinococcaceae</taxon>
        <taxon>Deinococcus</taxon>
    </lineage>
</organism>
<name>A0ABN1CGB3_9DEIO</name>
<sequence length="89" mass="9939">MSVPRHFSDTRTEEGRVRILAVADRVLLEAEGQGWQHRSVHLTLADATLELALLPRVGENLYEATLDDIERQVRFTGQVPGRQSYPGAA</sequence>
<reference evidence="1 2" key="1">
    <citation type="journal article" date="2019" name="Int. J. Syst. Evol. Microbiol.">
        <title>The Global Catalogue of Microorganisms (GCM) 10K type strain sequencing project: providing services to taxonomists for standard genome sequencing and annotation.</title>
        <authorList>
            <consortium name="The Broad Institute Genomics Platform"/>
            <consortium name="The Broad Institute Genome Sequencing Center for Infectious Disease"/>
            <person name="Wu L."/>
            <person name="Ma J."/>
        </authorList>
    </citation>
    <scope>NUCLEOTIDE SEQUENCE [LARGE SCALE GENOMIC DNA]</scope>
    <source>
        <strain evidence="1 2">JCM 14368</strain>
    </source>
</reference>
<comment type="caution">
    <text evidence="1">The sequence shown here is derived from an EMBL/GenBank/DDBJ whole genome shotgun (WGS) entry which is preliminary data.</text>
</comment>
<protein>
    <submittedName>
        <fullName evidence="1">Uncharacterized protein</fullName>
    </submittedName>
</protein>
<dbReference type="RefSeq" id="WP_343760000.1">
    <property type="nucleotide sequence ID" value="NZ_BAAADB010000029.1"/>
</dbReference>